<dbReference type="GeneID" id="85020944"/>
<evidence type="ECO:0000259" key="1">
    <source>
        <dbReference type="Pfam" id="PF01609"/>
    </source>
</evidence>
<dbReference type="Pfam" id="PF13340">
    <property type="entry name" value="DUF4096"/>
    <property type="match status" value="1"/>
</dbReference>
<feature type="domain" description="Transposase IS4-like" evidence="1">
    <location>
        <begin position="92"/>
        <end position="244"/>
    </location>
</feature>
<dbReference type="InterPro" id="IPR002559">
    <property type="entry name" value="Transposase_11"/>
</dbReference>
<organism evidence="3 4">
    <name type="scientific">Komagataeibacter rhaeticus</name>
    <dbReference type="NCBI Taxonomy" id="215221"/>
    <lineage>
        <taxon>Bacteria</taxon>
        <taxon>Pseudomonadati</taxon>
        <taxon>Pseudomonadota</taxon>
        <taxon>Alphaproteobacteria</taxon>
        <taxon>Acetobacterales</taxon>
        <taxon>Acetobacteraceae</taxon>
        <taxon>Komagataeibacter</taxon>
    </lineage>
</organism>
<accession>A0A858JJ26</accession>
<gene>
    <name evidence="3" type="ORF">GWK63_02145</name>
</gene>
<evidence type="ECO:0000313" key="4">
    <source>
        <dbReference type="Proteomes" id="UP000502533"/>
    </source>
</evidence>
<name>A0A858JJ26_9PROT</name>
<dbReference type="RefSeq" id="WP_166498092.1">
    <property type="nucleotide sequence ID" value="NZ_CP050139.1"/>
</dbReference>
<reference evidence="3 4" key="1">
    <citation type="submission" date="2020-03" db="EMBL/GenBank/DDBJ databases">
        <title>Isolation of cellulose-producing strains, genome characterization and application of the synthesized cellulose films as an economical and sustainable material for piezoelectric sensor construction.</title>
        <authorList>
            <person name="Mangayil R.K."/>
        </authorList>
    </citation>
    <scope>NUCLEOTIDE SEQUENCE [LARGE SCALE GENOMIC DNA]</scope>
    <source>
        <strain evidence="3 4">ENS 9a1a</strain>
    </source>
</reference>
<dbReference type="NCBIfam" id="NF033580">
    <property type="entry name" value="transpos_IS5_3"/>
    <property type="match status" value="1"/>
</dbReference>
<protein>
    <submittedName>
        <fullName evidence="3">IS5 family transposase</fullName>
    </submittedName>
</protein>
<dbReference type="GO" id="GO:0003677">
    <property type="term" value="F:DNA binding"/>
    <property type="evidence" value="ECO:0007669"/>
    <property type="project" value="InterPro"/>
</dbReference>
<evidence type="ECO:0000313" key="3">
    <source>
        <dbReference type="EMBL" id="QIP34449.1"/>
    </source>
</evidence>
<feature type="domain" description="Insertion element IS402-like" evidence="2">
    <location>
        <begin position="6"/>
        <end position="79"/>
    </location>
</feature>
<proteinExistence type="predicted"/>
<dbReference type="InterPro" id="IPR025161">
    <property type="entry name" value="IS402-like_dom"/>
</dbReference>
<dbReference type="PANTHER" id="PTHR30007:SF1">
    <property type="entry name" value="BLR1914 PROTEIN"/>
    <property type="match status" value="1"/>
</dbReference>
<dbReference type="PANTHER" id="PTHR30007">
    <property type="entry name" value="PHP DOMAIN PROTEIN"/>
    <property type="match status" value="1"/>
</dbReference>
<dbReference type="AlphaFoldDB" id="A0A858JJ26"/>
<keyword evidence="4" id="KW-1185">Reference proteome</keyword>
<evidence type="ECO:0000259" key="2">
    <source>
        <dbReference type="Pfam" id="PF13340"/>
    </source>
</evidence>
<dbReference type="Pfam" id="PF01609">
    <property type="entry name" value="DDE_Tnp_1"/>
    <property type="match status" value="1"/>
</dbReference>
<dbReference type="Proteomes" id="UP000502533">
    <property type="component" value="Chromosome"/>
</dbReference>
<sequence length="251" mass="28727">MRRYGLSDSQWERIKDLLPGREGHVGRTAADNRPFVEAVLYRYRAGIPWRDLPVRFGDWKNVHRRLRRWCEDGVIERIFRHLAADRDNEYMMIDSTIVRARQHSAGARKKGRADQAIGRSRGGLTSKIHAIVDAAGKAVALSLTPGQRADITEAASLLDEVDPKAFIADKAYDADPLIEKIEERQITSVIPSRKNRCNPRKISFQLYKNRNIIERFFARLKQFRGIATRYDKLKSTFRAAVQLVSAIIGIN</sequence>
<dbReference type="KEGG" id="kre:GWK63_02145"/>
<dbReference type="GO" id="GO:0004803">
    <property type="term" value="F:transposase activity"/>
    <property type="evidence" value="ECO:0007669"/>
    <property type="project" value="InterPro"/>
</dbReference>
<dbReference type="GO" id="GO:0006313">
    <property type="term" value="P:DNA transposition"/>
    <property type="evidence" value="ECO:0007669"/>
    <property type="project" value="InterPro"/>
</dbReference>
<dbReference type="EMBL" id="CP050139">
    <property type="protein sequence ID" value="QIP34449.1"/>
    <property type="molecule type" value="Genomic_DNA"/>
</dbReference>